<evidence type="ECO:0000256" key="1">
    <source>
        <dbReference type="ARBA" id="ARBA00022737"/>
    </source>
</evidence>
<feature type="compositionally biased region" description="Pro residues" evidence="4">
    <location>
        <begin position="263"/>
        <end position="275"/>
    </location>
</feature>
<dbReference type="InterPro" id="IPR000504">
    <property type="entry name" value="RRM_dom"/>
</dbReference>
<evidence type="ECO:0000256" key="3">
    <source>
        <dbReference type="PROSITE-ProRule" id="PRU00176"/>
    </source>
</evidence>
<keyword evidence="2 3" id="KW-0694">RNA-binding</keyword>
<dbReference type="Proteomes" id="UP000504634">
    <property type="component" value="Unplaced"/>
</dbReference>
<evidence type="ECO:0000313" key="6">
    <source>
        <dbReference type="Proteomes" id="UP000504634"/>
    </source>
</evidence>
<dbReference type="Gene3D" id="3.30.70.330">
    <property type="match status" value="2"/>
</dbReference>
<dbReference type="PROSITE" id="PS50102">
    <property type="entry name" value="RRM"/>
    <property type="match status" value="2"/>
</dbReference>
<proteinExistence type="predicted"/>
<dbReference type="OrthoDB" id="266020at2759"/>
<dbReference type="GO" id="GO:0003729">
    <property type="term" value="F:mRNA binding"/>
    <property type="evidence" value="ECO:0007669"/>
    <property type="project" value="UniProtKB-ARBA"/>
</dbReference>
<dbReference type="InterPro" id="IPR012677">
    <property type="entry name" value="Nucleotide-bd_a/b_plait_sf"/>
</dbReference>
<protein>
    <submittedName>
        <fullName evidence="7">Sex-lethal homolog</fullName>
    </submittedName>
</protein>
<dbReference type="GO" id="GO:1990904">
    <property type="term" value="C:ribonucleoprotein complex"/>
    <property type="evidence" value="ECO:0007669"/>
    <property type="project" value="InterPro"/>
</dbReference>
<dbReference type="InterPro" id="IPR035979">
    <property type="entry name" value="RBD_domain_sf"/>
</dbReference>
<dbReference type="FunFam" id="3.30.70.330:FF:000383">
    <property type="entry name" value="Sex lethal, isoform D"/>
    <property type="match status" value="1"/>
</dbReference>
<keyword evidence="6" id="KW-1185">Reference proteome</keyword>
<dbReference type="GO" id="GO:0005737">
    <property type="term" value="C:cytoplasm"/>
    <property type="evidence" value="ECO:0007669"/>
    <property type="project" value="UniProtKB-ARBA"/>
</dbReference>
<dbReference type="PANTHER" id="PTHR48027">
    <property type="entry name" value="HETEROGENEOUS NUCLEAR RIBONUCLEOPROTEIN 87F-RELATED"/>
    <property type="match status" value="1"/>
</dbReference>
<evidence type="ECO:0000256" key="4">
    <source>
        <dbReference type="SAM" id="MobiDB-lite"/>
    </source>
</evidence>
<dbReference type="RefSeq" id="XP_030374387.1">
    <property type="nucleotide sequence ID" value="XM_030518527.1"/>
</dbReference>
<evidence type="ECO:0000259" key="5">
    <source>
        <dbReference type="PROSITE" id="PS50102"/>
    </source>
</evidence>
<feature type="domain" description="RRM" evidence="5">
    <location>
        <begin position="77"/>
        <end position="155"/>
    </location>
</feature>
<dbReference type="InterPro" id="IPR002343">
    <property type="entry name" value="Hud_Sxl_RNA"/>
</dbReference>
<accession>A0A6J2TH84</accession>
<dbReference type="SUPFAM" id="SSF54928">
    <property type="entry name" value="RNA-binding domain, RBD"/>
    <property type="match status" value="2"/>
</dbReference>
<dbReference type="InterPro" id="IPR052462">
    <property type="entry name" value="SLIRP/GR-RBP-like"/>
</dbReference>
<keyword evidence="1" id="KW-0677">Repeat</keyword>
<feature type="domain" description="RRM" evidence="5">
    <location>
        <begin position="163"/>
        <end position="243"/>
    </location>
</feature>
<feature type="region of interest" description="Disordered" evidence="4">
    <location>
        <begin position="290"/>
        <end position="309"/>
    </location>
</feature>
<dbReference type="GO" id="GO:0010629">
    <property type="term" value="P:negative regulation of gene expression"/>
    <property type="evidence" value="ECO:0007669"/>
    <property type="project" value="UniProtKB-ARBA"/>
</dbReference>
<organism evidence="6 7">
    <name type="scientific">Drosophila lebanonensis</name>
    <name type="common">Fruit fly</name>
    <name type="synonym">Scaptodrosophila lebanonensis</name>
    <dbReference type="NCBI Taxonomy" id="7225"/>
    <lineage>
        <taxon>Eukaryota</taxon>
        <taxon>Metazoa</taxon>
        <taxon>Ecdysozoa</taxon>
        <taxon>Arthropoda</taxon>
        <taxon>Hexapoda</taxon>
        <taxon>Insecta</taxon>
        <taxon>Pterygota</taxon>
        <taxon>Neoptera</taxon>
        <taxon>Endopterygota</taxon>
        <taxon>Diptera</taxon>
        <taxon>Brachycera</taxon>
        <taxon>Muscomorpha</taxon>
        <taxon>Ephydroidea</taxon>
        <taxon>Drosophilidae</taxon>
        <taxon>Scaptodrosophila</taxon>
    </lineage>
</organism>
<sequence length="346" mass="39353">MEKLRKSIVPEFAERTQQSGEEEFGFAALIQQFKAPIATRSTAAPLIHKSNQNPVPVATQAQFQVPKSEQGPVDGRTNLIVNYLPQDMLERELYDLFAKFGSIRRLKIIRDLRTGYSFGYGFVDFVEPKPAAFAQLCVDGREVRGKRLKVSFARPQSEAIKNANLYVSYLPPHFTEKILGNMFKCYGKILEINILRNKYTGQSRGIAFVRFDQHMSAEMAREVLNNYTPPGSDRPLCVKFVERRIKPPVDGDLRSQRKQPMSMPMPMPHPQPKPQLQPQSQSIHATHPIQLVQSPQRPMGGSPPPYKRRLEISSESAPRPILKQPNQNLDFIGNFLKRPRVSFADL</sequence>
<reference evidence="7" key="1">
    <citation type="submission" date="2025-08" db="UniProtKB">
        <authorList>
            <consortium name="RefSeq"/>
        </authorList>
    </citation>
    <scope>IDENTIFICATION</scope>
    <source>
        <strain evidence="7">11010-0011.00</strain>
        <tissue evidence="7">Whole body</tissue>
    </source>
</reference>
<evidence type="ECO:0000313" key="7">
    <source>
        <dbReference type="RefSeq" id="XP_030374387.1"/>
    </source>
</evidence>
<dbReference type="PRINTS" id="PR00961">
    <property type="entry name" value="HUDSXLRNA"/>
</dbReference>
<gene>
    <name evidence="7" type="primary">LOC115623960</name>
</gene>
<dbReference type="GeneID" id="115623960"/>
<dbReference type="AlphaFoldDB" id="A0A6J2TH84"/>
<dbReference type="Pfam" id="PF00076">
    <property type="entry name" value="RRM_1"/>
    <property type="match status" value="2"/>
</dbReference>
<evidence type="ECO:0000256" key="2">
    <source>
        <dbReference type="ARBA" id="ARBA00022884"/>
    </source>
</evidence>
<feature type="region of interest" description="Disordered" evidence="4">
    <location>
        <begin position="248"/>
        <end position="283"/>
    </location>
</feature>
<dbReference type="SMART" id="SM00360">
    <property type="entry name" value="RRM"/>
    <property type="match status" value="2"/>
</dbReference>
<dbReference type="GO" id="GO:0009967">
    <property type="term" value="P:positive regulation of signal transduction"/>
    <property type="evidence" value="ECO:0007669"/>
    <property type="project" value="UniProtKB-ARBA"/>
</dbReference>
<name>A0A6J2TH84_DROLE</name>